<organism evidence="1">
    <name type="scientific">Pyrodinium bahamense</name>
    <dbReference type="NCBI Taxonomy" id="73915"/>
    <lineage>
        <taxon>Eukaryota</taxon>
        <taxon>Sar</taxon>
        <taxon>Alveolata</taxon>
        <taxon>Dinophyceae</taxon>
        <taxon>Gonyaulacales</taxon>
        <taxon>Pyrocystaceae</taxon>
        <taxon>Pyrodinium</taxon>
    </lineage>
</organism>
<dbReference type="EMBL" id="HBEG01046728">
    <property type="protein sequence ID" value="CAD8384727.1"/>
    <property type="molecule type" value="Transcribed_RNA"/>
</dbReference>
<reference evidence="1" key="1">
    <citation type="submission" date="2021-01" db="EMBL/GenBank/DDBJ databases">
        <authorList>
            <person name="Corre E."/>
            <person name="Pelletier E."/>
            <person name="Niang G."/>
            <person name="Scheremetjew M."/>
            <person name="Finn R."/>
            <person name="Kale V."/>
            <person name="Holt S."/>
            <person name="Cochrane G."/>
            <person name="Meng A."/>
            <person name="Brown T."/>
            <person name="Cohen L."/>
        </authorList>
    </citation>
    <scope>NUCLEOTIDE SEQUENCE</scope>
    <source>
        <strain evidence="1">Pbaha01</strain>
    </source>
</reference>
<dbReference type="AlphaFoldDB" id="A0A7S0B7C5"/>
<name>A0A7S0B7C5_9DINO</name>
<gene>
    <name evidence="1" type="ORF">PBAH0796_LOCUS28415</name>
</gene>
<accession>A0A7S0B7C5</accession>
<sequence>MAGVQAGPPGIIAGLMKTVKTILPPPESKLPSCANCGKVDKKAKAEIYDVDLDKCFCRFCAVLVHHPTTNFEENSLEEIITHENPLKIFSPVLLDLCLLYAVSWIMSGPGVTPEYFNGQSYCPALSRGRRWLAQLDANLFFYWKARMSTFCDWEDSYWRFFTDTWVRGILTNTDSWLLILSEFIYAFIFEEFMRTLVTPFVAIVYAIVASIVEFVEWHLSQILLKEHKDTLGCIGEVMSRISFASRLVIKEKKVPPPPTYLRKRPMKDWEELAKYRYRRHFRLVRFYKAQAQTACRFILQGSLQAAIAIRALCILLGNSALLKAVELVGLSDLGKQHVTWFAESTGLSEKLLTEGAYLSDTRYSDWLALAAIQQTMKNIPVIGQVGQDVGGSLWGGICAITPFAKRYSVLILLVVPYVLFKWKISIQQKAYKDNWKKVRKDLYGDMNRDRPCQDWKTVQFK</sequence>
<proteinExistence type="predicted"/>
<protein>
    <submittedName>
        <fullName evidence="1">Uncharacterized protein</fullName>
    </submittedName>
</protein>
<evidence type="ECO:0000313" key="1">
    <source>
        <dbReference type="EMBL" id="CAD8384727.1"/>
    </source>
</evidence>